<dbReference type="InterPro" id="IPR051055">
    <property type="entry name" value="PIF1_helicase"/>
</dbReference>
<organism evidence="11">
    <name type="scientific">viral metagenome</name>
    <dbReference type="NCBI Taxonomy" id="1070528"/>
    <lineage>
        <taxon>unclassified sequences</taxon>
        <taxon>metagenomes</taxon>
        <taxon>organismal metagenomes</taxon>
    </lineage>
</organism>
<keyword evidence="8" id="KW-0413">Isomerase</keyword>
<dbReference type="InterPro" id="IPR027417">
    <property type="entry name" value="P-loop_NTPase"/>
</dbReference>
<dbReference type="CDD" id="cd18809">
    <property type="entry name" value="SF1_C_RecD"/>
    <property type="match status" value="1"/>
</dbReference>
<evidence type="ECO:0000256" key="6">
    <source>
        <dbReference type="ARBA" id="ARBA00023125"/>
    </source>
</evidence>
<proteinExistence type="predicted"/>
<evidence type="ECO:0000259" key="10">
    <source>
        <dbReference type="Pfam" id="PF21530"/>
    </source>
</evidence>
<keyword evidence="5" id="KW-0067">ATP-binding</keyword>
<evidence type="ECO:0000256" key="5">
    <source>
        <dbReference type="ARBA" id="ARBA00022840"/>
    </source>
</evidence>
<protein>
    <recommendedName>
        <fullName evidence="10">DNA helicase Pif1-like 2B domain-containing protein</fullName>
    </recommendedName>
</protein>
<evidence type="ECO:0000313" key="11">
    <source>
        <dbReference type="EMBL" id="QHT80813.1"/>
    </source>
</evidence>
<dbReference type="InterPro" id="IPR049163">
    <property type="entry name" value="Pif1-like_2B_dom"/>
</dbReference>
<feature type="domain" description="DNA helicase Pif1-like 2B" evidence="10">
    <location>
        <begin position="130"/>
        <end position="163"/>
    </location>
</feature>
<keyword evidence="7" id="KW-0234">DNA repair</keyword>
<sequence length="359" mass="40087">MGFAFESAAWREGIQVCIELQQIQRQKDETFQKILKEARMGTLSKESCAILKGLEGREWRSNKIKPTLLFPRRAEVEMINEANLKALTGRRETYKARLVYDGKMPKGFTELDEGFQQALTRFDNDAAYSKELILMEESQVMLIANVDPGAGLVNGSRGIVVGFCAATGLPIVEFLNGVRRPVGTHAWPIEDYPFVGRTQVPLRLAWAVTIHKCQGSTLDSALVDIGSGNFEYGQAYVALSRARTLEGLFVHDFDPAAFRAHPTVKKFYKGLVTSTMEQGERERLRRLAEPEPSLNTIVETQASPESPSAMSRQSRLHPSPNTKAVFSEPSKPVLGLRVIRDEFPLEVIDEKEDKEPGST</sequence>
<keyword evidence="1" id="KW-0547">Nucleotide-binding</keyword>
<keyword evidence="2" id="KW-0227">DNA damage</keyword>
<reference evidence="11" key="1">
    <citation type="journal article" date="2020" name="Nature">
        <title>Giant virus diversity and host interactions through global metagenomics.</title>
        <authorList>
            <person name="Schulz F."/>
            <person name="Roux S."/>
            <person name="Paez-Espino D."/>
            <person name="Jungbluth S."/>
            <person name="Walsh D.A."/>
            <person name="Denef V.J."/>
            <person name="McMahon K.D."/>
            <person name="Konstantinidis K.T."/>
            <person name="Eloe-Fadrosh E.A."/>
            <person name="Kyrpides N.C."/>
            <person name="Woyke T."/>
        </authorList>
    </citation>
    <scope>NUCLEOTIDE SEQUENCE</scope>
    <source>
        <strain evidence="11">GVMAG-M-3300023184-121</strain>
    </source>
</reference>
<evidence type="ECO:0000256" key="8">
    <source>
        <dbReference type="ARBA" id="ARBA00023235"/>
    </source>
</evidence>
<name>A0A6C0HLI4_9ZZZZ</name>
<dbReference type="PANTHER" id="PTHR47642">
    <property type="entry name" value="ATP-DEPENDENT DNA HELICASE"/>
    <property type="match status" value="1"/>
</dbReference>
<evidence type="ECO:0000256" key="2">
    <source>
        <dbReference type="ARBA" id="ARBA00022763"/>
    </source>
</evidence>
<evidence type="ECO:0000256" key="7">
    <source>
        <dbReference type="ARBA" id="ARBA00023204"/>
    </source>
</evidence>
<evidence type="ECO:0000256" key="3">
    <source>
        <dbReference type="ARBA" id="ARBA00022801"/>
    </source>
</evidence>
<dbReference type="Gene3D" id="3.40.50.300">
    <property type="entry name" value="P-loop containing nucleotide triphosphate hydrolases"/>
    <property type="match status" value="1"/>
</dbReference>
<feature type="compositionally biased region" description="Polar residues" evidence="9">
    <location>
        <begin position="293"/>
        <end position="313"/>
    </location>
</feature>
<feature type="region of interest" description="Disordered" evidence="9">
    <location>
        <begin position="289"/>
        <end position="328"/>
    </location>
</feature>
<evidence type="ECO:0000256" key="4">
    <source>
        <dbReference type="ARBA" id="ARBA00022806"/>
    </source>
</evidence>
<keyword evidence="3" id="KW-0378">Hydrolase</keyword>
<dbReference type="Gene3D" id="2.30.30.940">
    <property type="match status" value="1"/>
</dbReference>
<dbReference type="EMBL" id="MN739974">
    <property type="protein sequence ID" value="QHT80813.1"/>
    <property type="molecule type" value="Genomic_DNA"/>
</dbReference>
<dbReference type="AlphaFoldDB" id="A0A6C0HLI4"/>
<keyword evidence="6" id="KW-0238">DNA-binding</keyword>
<keyword evidence="4" id="KW-0347">Helicase</keyword>
<evidence type="ECO:0000256" key="1">
    <source>
        <dbReference type="ARBA" id="ARBA00022741"/>
    </source>
</evidence>
<dbReference type="Pfam" id="PF21530">
    <property type="entry name" value="Pif1_2B_dom"/>
    <property type="match status" value="1"/>
</dbReference>
<evidence type="ECO:0000256" key="9">
    <source>
        <dbReference type="SAM" id="MobiDB-lite"/>
    </source>
</evidence>
<accession>A0A6C0HLI4</accession>
<dbReference type="SUPFAM" id="SSF52540">
    <property type="entry name" value="P-loop containing nucleoside triphosphate hydrolases"/>
    <property type="match status" value="1"/>
</dbReference>
<dbReference type="PANTHER" id="PTHR47642:SF5">
    <property type="entry name" value="ATP-DEPENDENT DNA HELICASE"/>
    <property type="match status" value="1"/>
</dbReference>